<protein>
    <submittedName>
        <fullName evidence="1">Uncharacterized protein</fullName>
    </submittedName>
</protein>
<name>A0A645F0M2_9ZZZZ</name>
<proteinExistence type="predicted"/>
<dbReference type="AlphaFoldDB" id="A0A645F0M2"/>
<evidence type="ECO:0000313" key="1">
    <source>
        <dbReference type="EMBL" id="MPN06203.1"/>
    </source>
</evidence>
<organism evidence="1">
    <name type="scientific">bioreactor metagenome</name>
    <dbReference type="NCBI Taxonomy" id="1076179"/>
    <lineage>
        <taxon>unclassified sequences</taxon>
        <taxon>metagenomes</taxon>
        <taxon>ecological metagenomes</taxon>
    </lineage>
</organism>
<accession>A0A645F0M2</accession>
<reference evidence="1" key="1">
    <citation type="submission" date="2019-08" db="EMBL/GenBank/DDBJ databases">
        <authorList>
            <person name="Kucharzyk K."/>
            <person name="Murdoch R.W."/>
            <person name="Higgins S."/>
            <person name="Loffler F."/>
        </authorList>
    </citation>
    <scope>NUCLEOTIDE SEQUENCE</scope>
</reference>
<dbReference type="EMBL" id="VSSQ01052099">
    <property type="protein sequence ID" value="MPN06203.1"/>
    <property type="molecule type" value="Genomic_DNA"/>
</dbReference>
<gene>
    <name evidence="1" type="ORF">SDC9_153459</name>
</gene>
<comment type="caution">
    <text evidence="1">The sequence shown here is derived from an EMBL/GenBank/DDBJ whole genome shotgun (WGS) entry which is preliminary data.</text>
</comment>
<sequence length="93" mass="9808">MGEFYRAPDLHHAVAGQGGGHGNRFPLSGFFDRKVGRAAVEFFLPGGVGIEEFLQPVVVGVQAAVHRVGLLSLGLECFDSGAADPRFDRSAAP</sequence>